<dbReference type="InterPro" id="IPR050708">
    <property type="entry name" value="T6SS_VgrG/RHS"/>
</dbReference>
<evidence type="ECO:0000259" key="2">
    <source>
        <dbReference type="Pfam" id="PF12255"/>
    </source>
</evidence>
<evidence type="ECO:0008006" key="6">
    <source>
        <dbReference type="Google" id="ProtNLM"/>
    </source>
</evidence>
<accession>A0ABY4LR86</accession>
<dbReference type="PANTHER" id="PTHR32305:SF15">
    <property type="entry name" value="PROTEIN RHSA-RELATED"/>
    <property type="match status" value="1"/>
</dbReference>
<dbReference type="NCBIfam" id="TIGR03696">
    <property type="entry name" value="Rhs_assc_core"/>
    <property type="match status" value="1"/>
</dbReference>
<dbReference type="PANTHER" id="PTHR32305">
    <property type="match status" value="1"/>
</dbReference>
<sequence length="1959" mass="216890">MGKNKFSCWKNLNGNRFSTIPFEIDPFLEIHSQAKITVTDLLGNGLACIVWSGLLHKDAATPLRYIDLMNSKKPHIMIKHANNMGKEVSVEYTPSTKFYLEDKLEGKPWITKLHFPVYCVSKTITEDKISGCKFVSEYKYHHGYFDHEEREFRGFGMIEQKDSETFEHWIKSGASNITDAKLHQEPVVSKSWNHTGAFLRNDKILDQFEKEYWYNEMERELNIAVLHNETKLPDAKIILAPGIDPLLNNLSAEVYREALRACKGMSLRSEIFAKDALKFEDIDEGLKKELTPFSVSAHNCVIELLQPKGQNKHAVFIVKESEAITYNYERNIEDPRISHSLNIKLDEYSNVLDSASVVYPRLLPDTNLPLVTQKEQDKTIIIYTKNDFTNDINVADNYRLRLPSEAKTYDIKGNNFENPTTLFKITDFDNPETGYNILLSSVEIPYHQYNNPPVAGTQKRLIEHTRSVYYNNNLNDALALGELHSLGIPFESYQLAYTPELVTDIFESRVTDALLLEGKFTNSEGDANWWIRSGTTQFKSVSENQADAQNRFYTPISYTDPFGAKTKVSYYSTYFLFVEETEDNLGNKTKVENFNFRTLSPRKMKDINGNFSEAISDELGLVKAIAVMGKGAEADDLTGISESTDDEETALIQSFFQSLNSVELTSNAKNLLKHASSRFIFDFDSYVTSGKPAVIASFAREEHFKNNPNSPVQIGFEYSNGIGEVVMKKTQAEPGNAKQVIVNPDDTIVINEINTSALVPKQLRWIGNGRTIKNNKGNAVKQYEPYFSVTWHYEDYKELVETGVTPILFYDAAGRLTKTVMPDETFTKVEFDSWKQTVYDANDTVLKSPWYLNRTARLIDAILIEEGKDPAKEKVAADKAAKHANTPNVLHFDTLGRPVLSVEHNINPITNDEEFHKTKIYLDTEGNLRTVTDAREILENSNLGNVIMQYKYDMLGNLVYHDSTDSGKRWLMSNILGNPLRTWDQRDHEFQYFYDSSHRPIFSKVLGGDGILPLDNIFEKYLYGESLLLSGRINETNLQTVNILGKVITHYDTGGAIFSLEYDFKGQPIYTTRKLFKKYKETANWTDANLINDLELGSGFTFITEMDALGRIKKQTAPDGSIITPSYNESGLLNGEEILHNSPALNQVYIKNIDYNEKGQRSKIIYGNDVISKFFYDKKTFQINHIQTTRKNNDPLQDWYYTFDAIGNVIHIEDKNIPVLFFDNQKVTGDSEYTYDALYRLVEAKGRENNAALSFNNKDNWNDQPFMQTHNNGDTMSVRNYTQNYQYDDVGNIKEMRHQSTAGNNWTRLYTYETANNRLQSTKIGSETYVYDHHIENGFMTKMPHLEQMDWNFKEELVKTIRQKVNPLNGTAETTYYQYDGQGQRIRKITENAAIQGSIPTIKNERIYISGYETFRKYQNNVIQFERETLSLIDKGNRFAMIDTVKENTVSSPPAEDKKGERLIRFQLHNHLGSSFLELDQDAQVISYEEYHPFGTTSYQANSAEIKAAAKRYRFTGMERDEETGLEYHSARYYLPWLGRWLNSDPIGVGDGVNVYAYCKGNPVTKTDKGGMQSGPPVNSNLDLMTFIRNQAGFETGAGRPLSFLSSSASPFGTAAHATSTDVLRRVQQAGFLGSDRIYSEVRTVGGIVTRIGGTPGGPRGSFNMDLVAARPGSTITIGSTFTPANIELIGDIKYGGGVINPKYGTTGIPLATINGVTASTPTAPVFPSAPSAPSVVAPSSLPSTPSLPSASSLPSAPSVPAVSAPSVSAPSVSPGLGARIGSGLRSAVSSTGSFISRNRAAIGAGAASTAARAATFGRAAVSVGIRTFVPGAAEVMDTAATVRSLGGARVVARAAVQPAVAAARGVASAVAAAPAAAVGTAVVAGVAGGLVGNVVEQHVTAATGSREVGVASGTLAGAATGALVGAAIGSVVPGLGTAAGAVIGGVAGGIGGFIGSYW</sequence>
<feature type="region of interest" description="Disordered" evidence="1">
    <location>
        <begin position="1730"/>
        <end position="1770"/>
    </location>
</feature>
<dbReference type="EMBL" id="CP096829">
    <property type="protein sequence ID" value="UPZ15123.1"/>
    <property type="molecule type" value="Genomic_DNA"/>
</dbReference>
<reference evidence="4 5" key="1">
    <citation type="submission" date="2022-04" db="EMBL/GenBank/DDBJ databases">
        <authorList>
            <person name="Ra J.-S."/>
            <person name="Kim S.-B."/>
        </authorList>
    </citation>
    <scope>NUCLEOTIDE SEQUENCE [LARGE SCALE GENOMIC DNA]</scope>
    <source>
        <strain evidence="4 5">MMS21-Er5</strain>
    </source>
</reference>
<feature type="domain" description="Insecticide toxin TcdB middle/N-terminal" evidence="3">
    <location>
        <begin position="33"/>
        <end position="167"/>
    </location>
</feature>
<evidence type="ECO:0000313" key="5">
    <source>
        <dbReference type="Proteomes" id="UP000829998"/>
    </source>
</evidence>
<dbReference type="RefSeq" id="WP_248727382.1">
    <property type="nucleotide sequence ID" value="NZ_CP096829.1"/>
</dbReference>
<dbReference type="InterPro" id="IPR022045">
    <property type="entry name" value="TcdB_toxin_mid/N"/>
</dbReference>
<organism evidence="4 5">
    <name type="scientific">Flavobacterium humidisoli</name>
    <dbReference type="NCBI Taxonomy" id="2937442"/>
    <lineage>
        <taxon>Bacteria</taxon>
        <taxon>Pseudomonadati</taxon>
        <taxon>Bacteroidota</taxon>
        <taxon>Flavobacteriia</taxon>
        <taxon>Flavobacteriales</taxon>
        <taxon>Flavobacteriaceae</taxon>
        <taxon>Flavobacterium</taxon>
    </lineage>
</organism>
<proteinExistence type="predicted"/>
<evidence type="ECO:0000313" key="4">
    <source>
        <dbReference type="EMBL" id="UPZ15123.1"/>
    </source>
</evidence>
<gene>
    <name evidence="4" type="ORF">M0M44_20480</name>
</gene>
<dbReference type="InterPro" id="IPR022385">
    <property type="entry name" value="Rhs_assc_core"/>
</dbReference>
<keyword evidence="5" id="KW-1185">Reference proteome</keyword>
<dbReference type="PRINTS" id="PR00394">
    <property type="entry name" value="RHSPROTEIN"/>
</dbReference>
<dbReference type="Pfam" id="PF12256">
    <property type="entry name" value="TcdB_toxin_midN"/>
    <property type="match status" value="1"/>
</dbReference>
<dbReference type="Proteomes" id="UP000829998">
    <property type="component" value="Chromosome"/>
</dbReference>
<dbReference type="Pfam" id="PF12255">
    <property type="entry name" value="TcdB_toxin_midC"/>
    <property type="match status" value="1"/>
</dbReference>
<evidence type="ECO:0000256" key="1">
    <source>
        <dbReference type="SAM" id="MobiDB-lite"/>
    </source>
</evidence>
<dbReference type="InterPro" id="IPR022044">
    <property type="entry name" value="TcdB_toxin_mid/C"/>
</dbReference>
<feature type="domain" description="Insecticide toxin TcdB middle/C-terminal" evidence="2">
    <location>
        <begin position="258"/>
        <end position="378"/>
    </location>
</feature>
<dbReference type="Gene3D" id="2.180.10.10">
    <property type="entry name" value="RHS repeat-associated core"/>
    <property type="match status" value="1"/>
</dbReference>
<protein>
    <recommendedName>
        <fullName evidence="6">RHS repeat-associated core domain-containing protein</fullName>
    </recommendedName>
</protein>
<name>A0ABY4LR86_9FLAO</name>
<evidence type="ECO:0000259" key="3">
    <source>
        <dbReference type="Pfam" id="PF12256"/>
    </source>
</evidence>